<protein>
    <recommendedName>
        <fullName evidence="7">C2H2-type domain-containing protein</fullName>
    </recommendedName>
</protein>
<feature type="domain" description="C2H2-type" evidence="7">
    <location>
        <begin position="386"/>
        <end position="414"/>
    </location>
</feature>
<dbReference type="Proteomes" id="UP001529510">
    <property type="component" value="Unassembled WGS sequence"/>
</dbReference>
<feature type="region of interest" description="Disordered" evidence="6">
    <location>
        <begin position="130"/>
        <end position="175"/>
    </location>
</feature>
<dbReference type="EMBL" id="JAMKFB020000016">
    <property type="protein sequence ID" value="KAL0172342.1"/>
    <property type="molecule type" value="Genomic_DNA"/>
</dbReference>
<evidence type="ECO:0000259" key="7">
    <source>
        <dbReference type="PROSITE" id="PS50157"/>
    </source>
</evidence>
<keyword evidence="1" id="KW-0479">Metal-binding</keyword>
<dbReference type="InterPro" id="IPR036236">
    <property type="entry name" value="Znf_C2H2_sf"/>
</dbReference>
<evidence type="ECO:0000256" key="4">
    <source>
        <dbReference type="ARBA" id="ARBA00022833"/>
    </source>
</evidence>
<feature type="region of interest" description="Disordered" evidence="6">
    <location>
        <begin position="362"/>
        <end position="382"/>
    </location>
</feature>
<dbReference type="InterPro" id="IPR013087">
    <property type="entry name" value="Znf_C2H2_type"/>
</dbReference>
<organism evidence="8 9">
    <name type="scientific">Cirrhinus mrigala</name>
    <name type="common">Mrigala</name>
    <dbReference type="NCBI Taxonomy" id="683832"/>
    <lineage>
        <taxon>Eukaryota</taxon>
        <taxon>Metazoa</taxon>
        <taxon>Chordata</taxon>
        <taxon>Craniata</taxon>
        <taxon>Vertebrata</taxon>
        <taxon>Euteleostomi</taxon>
        <taxon>Actinopterygii</taxon>
        <taxon>Neopterygii</taxon>
        <taxon>Teleostei</taxon>
        <taxon>Ostariophysi</taxon>
        <taxon>Cypriniformes</taxon>
        <taxon>Cyprinidae</taxon>
        <taxon>Labeoninae</taxon>
        <taxon>Labeonini</taxon>
        <taxon>Cirrhinus</taxon>
    </lineage>
</organism>
<keyword evidence="3 5" id="KW-0863">Zinc-finger</keyword>
<feature type="region of interest" description="Disordered" evidence="6">
    <location>
        <begin position="87"/>
        <end position="114"/>
    </location>
</feature>
<evidence type="ECO:0000313" key="8">
    <source>
        <dbReference type="EMBL" id="KAL0172342.1"/>
    </source>
</evidence>
<keyword evidence="4" id="KW-0862">Zinc</keyword>
<accession>A0ABD0PEK0</accession>
<keyword evidence="2" id="KW-0677">Repeat</keyword>
<dbReference type="PANTHER" id="PTHR23226">
    <property type="entry name" value="ZINC FINGER AND SCAN DOMAIN-CONTAINING"/>
    <property type="match status" value="1"/>
</dbReference>
<evidence type="ECO:0000256" key="6">
    <source>
        <dbReference type="SAM" id="MobiDB-lite"/>
    </source>
</evidence>
<evidence type="ECO:0000256" key="2">
    <source>
        <dbReference type="ARBA" id="ARBA00022737"/>
    </source>
</evidence>
<feature type="domain" description="C2H2-type" evidence="7">
    <location>
        <begin position="178"/>
        <end position="205"/>
    </location>
</feature>
<feature type="non-terminal residue" evidence="8">
    <location>
        <position position="469"/>
    </location>
</feature>
<keyword evidence="9" id="KW-1185">Reference proteome</keyword>
<proteinExistence type="predicted"/>
<evidence type="ECO:0000313" key="9">
    <source>
        <dbReference type="Proteomes" id="UP001529510"/>
    </source>
</evidence>
<dbReference type="AlphaFoldDB" id="A0ABD0PEK0"/>
<comment type="caution">
    <text evidence="8">The sequence shown here is derived from an EMBL/GenBank/DDBJ whole genome shotgun (WGS) entry which is preliminary data.</text>
</comment>
<dbReference type="GO" id="GO:0008270">
    <property type="term" value="F:zinc ion binding"/>
    <property type="evidence" value="ECO:0007669"/>
    <property type="project" value="UniProtKB-KW"/>
</dbReference>
<dbReference type="PROSITE" id="PS00028">
    <property type="entry name" value="ZINC_FINGER_C2H2_1"/>
    <property type="match status" value="3"/>
</dbReference>
<feature type="domain" description="C2H2-type" evidence="7">
    <location>
        <begin position="208"/>
        <end position="235"/>
    </location>
</feature>
<feature type="compositionally biased region" description="Basic residues" evidence="6">
    <location>
        <begin position="164"/>
        <end position="173"/>
    </location>
</feature>
<dbReference type="PROSITE" id="PS50157">
    <property type="entry name" value="ZINC_FINGER_C2H2_2"/>
    <property type="match status" value="3"/>
</dbReference>
<name>A0ABD0PEK0_CIRMR</name>
<dbReference type="SUPFAM" id="SSF57667">
    <property type="entry name" value="beta-beta-alpha zinc fingers"/>
    <property type="match status" value="1"/>
</dbReference>
<feature type="compositionally biased region" description="Low complexity" evidence="6">
    <location>
        <begin position="148"/>
        <end position="159"/>
    </location>
</feature>
<reference evidence="8 9" key="1">
    <citation type="submission" date="2024-05" db="EMBL/GenBank/DDBJ databases">
        <title>Genome sequencing and assembly of Indian major carp, Cirrhinus mrigala (Hamilton, 1822).</title>
        <authorList>
            <person name="Mohindra V."/>
            <person name="Chowdhury L.M."/>
            <person name="Lal K."/>
            <person name="Jena J.K."/>
        </authorList>
    </citation>
    <scope>NUCLEOTIDE SEQUENCE [LARGE SCALE GENOMIC DNA]</scope>
    <source>
        <strain evidence="8">CM1030</strain>
        <tissue evidence="8">Blood</tissue>
    </source>
</reference>
<evidence type="ECO:0000256" key="1">
    <source>
        <dbReference type="ARBA" id="ARBA00022723"/>
    </source>
</evidence>
<gene>
    <name evidence="8" type="ORF">M9458_032653</name>
</gene>
<feature type="compositionally biased region" description="Basic and acidic residues" evidence="6">
    <location>
        <begin position="100"/>
        <end position="112"/>
    </location>
</feature>
<sequence>MQAMSVPQIQTQTTVDLSSLLEQKKTFQADAPRVLYQCADCEVLFDALSLWQQHRKMGCCLETGPGPGEEQSGASVETAAQPLPTQPEYQDAEQAQNAHEQMEVKEDGRQAEMESTTQVFVAVGEVSERVEAPEGVQSNSVPKELPETETATVESSAEENSPATRRRGQKKAKPPSSLLCVECGQSFSLVPELVTHRKTQHGLKDAIHRCMVCGEGFLNTTLFLYHRKQHRSEVEEKPKQAQSAIPQLSTAMLEAPGEGLLLLATAGEGQSLMEVTTLEQTITETPVAHVEVELENDGMRGSEALQTEQETAVEGTEILVEKIVDMVEERNGANQEEEMEVAIEKIQGDVEMEKSAVVEDIQGEVESSTNKEPEKAPSLSTEGPNFLCHQCGSVFTSDQELAQHRRAEHGLEAALHTCADTTQFLYHRREHKNAAAGHPPAGEVKGRLYPTAAPAIVVKPRDNVSLGQP</sequence>
<dbReference type="SMART" id="SM00355">
    <property type="entry name" value="ZnF_C2H2"/>
    <property type="match status" value="3"/>
</dbReference>
<evidence type="ECO:0000256" key="5">
    <source>
        <dbReference type="PROSITE-ProRule" id="PRU00042"/>
    </source>
</evidence>
<dbReference type="Gene3D" id="3.30.160.60">
    <property type="entry name" value="Classic Zinc Finger"/>
    <property type="match status" value="1"/>
</dbReference>
<evidence type="ECO:0000256" key="3">
    <source>
        <dbReference type="ARBA" id="ARBA00022771"/>
    </source>
</evidence>